<dbReference type="Gene3D" id="3.40.50.10300">
    <property type="entry name" value="CoaB-like"/>
    <property type="match status" value="1"/>
</dbReference>
<evidence type="ECO:0000256" key="1">
    <source>
        <dbReference type="SAM" id="MobiDB-lite"/>
    </source>
</evidence>
<evidence type="ECO:0000313" key="2">
    <source>
        <dbReference type="EMBL" id="KAK3363518.1"/>
    </source>
</evidence>
<feature type="region of interest" description="Disordered" evidence="1">
    <location>
        <begin position="208"/>
        <end position="249"/>
    </location>
</feature>
<dbReference type="GO" id="GO:0015937">
    <property type="term" value="P:coenzyme A biosynthetic process"/>
    <property type="evidence" value="ECO:0007669"/>
    <property type="project" value="UniProtKB-ARBA"/>
</dbReference>
<dbReference type="PANTHER" id="PTHR12290">
    <property type="entry name" value="CORNICHON-RELATED"/>
    <property type="match status" value="1"/>
</dbReference>
<dbReference type="GO" id="GO:0003824">
    <property type="term" value="F:catalytic activity"/>
    <property type="evidence" value="ECO:0007669"/>
    <property type="project" value="UniProtKB-ARBA"/>
</dbReference>
<reference evidence="2" key="1">
    <citation type="journal article" date="2023" name="Mol. Phylogenet. Evol.">
        <title>Genome-scale phylogeny and comparative genomics of the fungal order Sordariales.</title>
        <authorList>
            <person name="Hensen N."/>
            <person name="Bonometti L."/>
            <person name="Westerberg I."/>
            <person name="Brannstrom I.O."/>
            <person name="Guillou S."/>
            <person name="Cros-Aarteil S."/>
            <person name="Calhoun S."/>
            <person name="Haridas S."/>
            <person name="Kuo A."/>
            <person name="Mondo S."/>
            <person name="Pangilinan J."/>
            <person name="Riley R."/>
            <person name="LaButti K."/>
            <person name="Andreopoulos B."/>
            <person name="Lipzen A."/>
            <person name="Chen C."/>
            <person name="Yan M."/>
            <person name="Daum C."/>
            <person name="Ng V."/>
            <person name="Clum A."/>
            <person name="Steindorff A."/>
            <person name="Ohm R.A."/>
            <person name="Martin F."/>
            <person name="Silar P."/>
            <person name="Natvig D.O."/>
            <person name="Lalanne C."/>
            <person name="Gautier V."/>
            <person name="Ament-Velasquez S.L."/>
            <person name="Kruys A."/>
            <person name="Hutchinson M.I."/>
            <person name="Powell A.J."/>
            <person name="Barry K."/>
            <person name="Miller A.N."/>
            <person name="Grigoriev I.V."/>
            <person name="Debuchy R."/>
            <person name="Gladieux P."/>
            <person name="Hiltunen Thoren M."/>
            <person name="Johannesson H."/>
        </authorList>
    </citation>
    <scope>NUCLEOTIDE SEQUENCE</scope>
    <source>
        <strain evidence="2">CBS 955.72</strain>
    </source>
</reference>
<dbReference type="Proteomes" id="UP001275084">
    <property type="component" value="Unassembled WGS sequence"/>
</dbReference>
<dbReference type="EMBL" id="JAUIQD010000001">
    <property type="protein sequence ID" value="KAK3363518.1"/>
    <property type="molecule type" value="Genomic_DNA"/>
</dbReference>
<comment type="caution">
    <text evidence="2">The sequence shown here is derived from an EMBL/GenBank/DDBJ whole genome shotgun (WGS) entry which is preliminary data.</text>
</comment>
<dbReference type="InterPro" id="IPR035929">
    <property type="entry name" value="CoaB-like_sf"/>
</dbReference>
<organism evidence="2 3">
    <name type="scientific">Lasiosphaeria hispida</name>
    <dbReference type="NCBI Taxonomy" id="260671"/>
    <lineage>
        <taxon>Eukaryota</taxon>
        <taxon>Fungi</taxon>
        <taxon>Dikarya</taxon>
        <taxon>Ascomycota</taxon>
        <taxon>Pezizomycotina</taxon>
        <taxon>Sordariomycetes</taxon>
        <taxon>Sordariomycetidae</taxon>
        <taxon>Sordariales</taxon>
        <taxon>Lasiosphaeriaceae</taxon>
        <taxon>Lasiosphaeria</taxon>
    </lineage>
</organism>
<evidence type="ECO:0000313" key="3">
    <source>
        <dbReference type="Proteomes" id="UP001275084"/>
    </source>
</evidence>
<sequence length="411" mass="45666">MLDNIPSETPPLDLHELAEDHYFAANPPPKDLEKHIELAREFISFHAAAGRRLVLVTSGGTTVPLEKQTVRFIDNFSAGTRGATSAEYFLEAGYAVLFLHRQFSLLPFSRHYSHATDCFLDFLREGPNGSVVARDEDAGRMLQVLRKYRSARDRHMFLDLPFVSISDYLHELRSIARLMQPLGPRGLLYLAAAVSDFFVPPERMSEHKIQSTNAVDSAPSNSKKPSSSSKKTSDEEETFDNFDSSPAVPRSKSLVVDLDPVPKFLKNLVEGWSPQGMIVSFKLETDPAILVHKARYSLDRYQHHLVIGNLLSTRKWEVVFVAPGSPDRWVRVPTPQQRRMSSSAGVGLVIPDTAAAAEATVIAGTVAKDQPLDPKSLPEGEPDVEIEGLIIPAVGDLHSKYIEDFEARRKA</sequence>
<proteinExistence type="predicted"/>
<protein>
    <submittedName>
        <fullName evidence="2">DNA/pantothenate metabolism flavoprotein</fullName>
    </submittedName>
</protein>
<accession>A0AAJ0HVE1</accession>
<gene>
    <name evidence="2" type="ORF">B0T25DRAFT_587447</name>
</gene>
<feature type="compositionally biased region" description="Low complexity" evidence="1">
    <location>
        <begin position="217"/>
        <end position="230"/>
    </location>
</feature>
<reference evidence="2" key="2">
    <citation type="submission" date="2023-06" db="EMBL/GenBank/DDBJ databases">
        <authorList>
            <consortium name="Lawrence Berkeley National Laboratory"/>
            <person name="Haridas S."/>
            <person name="Hensen N."/>
            <person name="Bonometti L."/>
            <person name="Westerberg I."/>
            <person name="Brannstrom I.O."/>
            <person name="Guillou S."/>
            <person name="Cros-Aarteil S."/>
            <person name="Calhoun S."/>
            <person name="Kuo A."/>
            <person name="Mondo S."/>
            <person name="Pangilinan J."/>
            <person name="Riley R."/>
            <person name="Labutti K."/>
            <person name="Andreopoulos B."/>
            <person name="Lipzen A."/>
            <person name="Chen C."/>
            <person name="Yanf M."/>
            <person name="Daum C."/>
            <person name="Ng V."/>
            <person name="Clum A."/>
            <person name="Steindorff A."/>
            <person name="Ohm R."/>
            <person name="Martin F."/>
            <person name="Silar P."/>
            <person name="Natvig D."/>
            <person name="Lalanne C."/>
            <person name="Gautier V."/>
            <person name="Ament-Velasquez S.L."/>
            <person name="Kruys A."/>
            <person name="Hutchinson M.I."/>
            <person name="Powell A.J."/>
            <person name="Barry K."/>
            <person name="Miller A.N."/>
            <person name="Grigoriev I.V."/>
            <person name="Debuchy R."/>
            <person name="Gladieux P."/>
            <person name="Thoren M.H."/>
            <person name="Johannesson H."/>
        </authorList>
    </citation>
    <scope>NUCLEOTIDE SEQUENCE</scope>
    <source>
        <strain evidence="2">CBS 955.72</strain>
    </source>
</reference>
<dbReference type="SUPFAM" id="SSF102645">
    <property type="entry name" value="CoaB-like"/>
    <property type="match status" value="1"/>
</dbReference>
<dbReference type="AlphaFoldDB" id="A0AAJ0HVE1"/>
<keyword evidence="3" id="KW-1185">Reference proteome</keyword>
<name>A0AAJ0HVE1_9PEZI</name>